<evidence type="ECO:0000259" key="1">
    <source>
        <dbReference type="Pfam" id="PF01593"/>
    </source>
</evidence>
<dbReference type="Gene3D" id="3.30.70.1990">
    <property type="match status" value="1"/>
</dbReference>
<accession>A0A7H8RAP9</accession>
<dbReference type="KEGG" id="trg:TRUGW13939_08826"/>
<reference evidence="3" key="1">
    <citation type="submission" date="2020-06" db="EMBL/GenBank/DDBJ databases">
        <title>A chromosome-scale genome assembly of Talaromyces rugulosus W13939.</title>
        <authorList>
            <person name="Wang B."/>
            <person name="Guo L."/>
            <person name="Ye K."/>
            <person name="Wang L."/>
        </authorList>
    </citation>
    <scope>NUCLEOTIDE SEQUENCE [LARGE SCALE GENOMIC DNA]</scope>
    <source>
        <strain evidence="3">W13939</strain>
    </source>
</reference>
<dbReference type="AlphaFoldDB" id="A0A7H8RAP9"/>
<dbReference type="Gene3D" id="3.50.50.60">
    <property type="entry name" value="FAD/NAD(P)-binding domain"/>
    <property type="match status" value="1"/>
</dbReference>
<proteinExistence type="predicted"/>
<dbReference type="PANTHER" id="PTHR42923:SF17">
    <property type="entry name" value="AMINE OXIDASE DOMAIN-CONTAINING PROTEIN"/>
    <property type="match status" value="1"/>
</dbReference>
<dbReference type="EMBL" id="CP055902">
    <property type="protein sequence ID" value="QKX61673.1"/>
    <property type="molecule type" value="Genomic_DNA"/>
</dbReference>
<dbReference type="Pfam" id="PF01593">
    <property type="entry name" value="Amino_oxidase"/>
    <property type="match status" value="1"/>
</dbReference>
<name>A0A7H8RAP9_TALRU</name>
<feature type="domain" description="Amine oxidase" evidence="1">
    <location>
        <begin position="203"/>
        <end position="268"/>
    </location>
</feature>
<organism evidence="2 3">
    <name type="scientific">Talaromyces rugulosus</name>
    <name type="common">Penicillium rugulosum</name>
    <dbReference type="NCBI Taxonomy" id="121627"/>
    <lineage>
        <taxon>Eukaryota</taxon>
        <taxon>Fungi</taxon>
        <taxon>Dikarya</taxon>
        <taxon>Ascomycota</taxon>
        <taxon>Pezizomycotina</taxon>
        <taxon>Eurotiomycetes</taxon>
        <taxon>Eurotiomycetidae</taxon>
        <taxon>Eurotiales</taxon>
        <taxon>Trichocomaceae</taxon>
        <taxon>Talaromyces</taxon>
        <taxon>Talaromyces sect. Islandici</taxon>
    </lineage>
</organism>
<dbReference type="Proteomes" id="UP000509510">
    <property type="component" value="Chromosome V"/>
</dbReference>
<dbReference type="SUPFAM" id="SSF51905">
    <property type="entry name" value="FAD/NAD(P)-binding domain"/>
    <property type="match status" value="1"/>
</dbReference>
<dbReference type="GO" id="GO:0016491">
    <property type="term" value="F:oxidoreductase activity"/>
    <property type="evidence" value="ECO:0007669"/>
    <property type="project" value="InterPro"/>
</dbReference>
<dbReference type="Gene3D" id="1.10.405.20">
    <property type="match status" value="1"/>
</dbReference>
<evidence type="ECO:0000313" key="2">
    <source>
        <dbReference type="EMBL" id="QKX61673.1"/>
    </source>
</evidence>
<dbReference type="PANTHER" id="PTHR42923">
    <property type="entry name" value="PROTOPORPHYRINOGEN OXIDASE"/>
    <property type="match status" value="1"/>
</dbReference>
<dbReference type="GeneID" id="55996313"/>
<dbReference type="Pfam" id="PF13450">
    <property type="entry name" value="NAD_binding_8"/>
    <property type="match status" value="1"/>
</dbReference>
<keyword evidence="3" id="KW-1185">Reference proteome</keyword>
<dbReference type="RefSeq" id="XP_035347847.1">
    <property type="nucleotide sequence ID" value="XM_035491954.1"/>
</dbReference>
<sequence>MVLRIAIVGSGISGLAAFWALRLTEHDVHLYERSDCLGGCEQVFSWSDEEEKALIDPTLTLYNPTSHPNLAAWLSYLQIPTIPVHYTFGVENESTGFGWSSTSLWRLFSRNIFLMCRMLYDIWRFHLTTVDLTNPFHPRWFDSIGVFLRREKYSHIFCDNYLIPLIASTWIQDPRCILSMPTGAVVSYLRRHRFQPFFARSFLWRSVEGGAKRYIEAIFDNTDDCQVHRATRVHRILHEGSRLRLQVENGPTSDFDHVILATGPANALQVLDATNEERKVLEKFRTTTHTVFLHSDVKFLPPTREIWAFRNYRIHRSYSDALSELYSGSTTTYINYVQNEKGGDTKPLLLTTDPEVPPQESEVQCTFMYDGPVYDKDSIVAQREMKYIQGSRNIWFTSSSLAHGLSEDGFCQGIEVARIICPELTVSLPFKFRGRHEKGGNEINAPRGRHFGSIWQSVLHYMLVCYSWWHKLYRIWSRISDGERMWKR</sequence>
<evidence type="ECO:0000313" key="3">
    <source>
        <dbReference type="Proteomes" id="UP000509510"/>
    </source>
</evidence>
<dbReference type="InterPro" id="IPR036188">
    <property type="entry name" value="FAD/NAD-bd_sf"/>
</dbReference>
<protein>
    <recommendedName>
        <fullName evidence="1">Amine oxidase domain-containing protein</fullName>
    </recommendedName>
</protein>
<gene>
    <name evidence="2" type="ORF">TRUGW13939_08826</name>
</gene>
<dbReference type="OrthoDB" id="5977668at2759"/>
<dbReference type="InterPro" id="IPR002937">
    <property type="entry name" value="Amino_oxidase"/>
</dbReference>
<dbReference type="InterPro" id="IPR050464">
    <property type="entry name" value="Zeta_carotene_desat/Oxidored"/>
</dbReference>